<dbReference type="Gene3D" id="1.20.1050.10">
    <property type="match status" value="1"/>
</dbReference>
<evidence type="ECO:0000313" key="4">
    <source>
        <dbReference type="EMBL" id="ETS03179.1"/>
    </source>
</evidence>
<dbReference type="SFLD" id="SFLDS00019">
    <property type="entry name" value="Glutathione_Transferase_(cytos"/>
    <property type="match status" value="1"/>
</dbReference>
<reference evidence="5" key="1">
    <citation type="journal article" date="2013" name="Ind. Biotechnol.">
        <title>Comparative genomics analysis of Trichoderma reesei strains.</title>
        <authorList>
            <person name="Koike H."/>
            <person name="Aerts A."/>
            <person name="LaButti K."/>
            <person name="Grigoriev I.V."/>
            <person name="Baker S.E."/>
        </authorList>
    </citation>
    <scope>NUCLEOTIDE SEQUENCE [LARGE SCALE GENOMIC DNA]</scope>
    <source>
        <strain evidence="5">ATCC 56765 / BCRC 32924 / NRRL 11460 / Rut C-30</strain>
    </source>
</reference>
<evidence type="ECO:0000256" key="1">
    <source>
        <dbReference type="ARBA" id="ARBA00007409"/>
    </source>
</evidence>
<dbReference type="InterPro" id="IPR040079">
    <property type="entry name" value="Glutathione_S-Trfase"/>
</dbReference>
<dbReference type="PROSITE" id="PS50404">
    <property type="entry name" value="GST_NTER"/>
    <property type="match status" value="1"/>
</dbReference>
<dbReference type="PANTHER" id="PTHR43986">
    <property type="entry name" value="ELONGATION FACTOR 1-GAMMA"/>
    <property type="match status" value="1"/>
</dbReference>
<dbReference type="SUPFAM" id="SSF52833">
    <property type="entry name" value="Thioredoxin-like"/>
    <property type="match status" value="1"/>
</dbReference>
<feature type="domain" description="GST C-terminal" evidence="3">
    <location>
        <begin position="482"/>
        <end position="610"/>
    </location>
</feature>
<dbReference type="HOGENOM" id="CLU_446321_0_0_1"/>
<dbReference type="FunFam" id="1.20.1050.10:FF:000006">
    <property type="entry name" value="Elongation factor 1 gamma"/>
    <property type="match status" value="1"/>
</dbReference>
<dbReference type="InterPro" id="IPR029058">
    <property type="entry name" value="AB_hydrolase_fold"/>
</dbReference>
<evidence type="ECO:0008006" key="6">
    <source>
        <dbReference type="Google" id="ProtNLM"/>
    </source>
</evidence>
<protein>
    <recommendedName>
        <fullName evidence="6">Alpha/beta-hydrolase</fullName>
    </recommendedName>
</protein>
<dbReference type="Pfam" id="PF02798">
    <property type="entry name" value="GST_N"/>
    <property type="match status" value="1"/>
</dbReference>
<dbReference type="EMBL" id="KI911143">
    <property type="protein sequence ID" value="ETS03179.1"/>
    <property type="molecule type" value="Genomic_DNA"/>
</dbReference>
<proteinExistence type="inferred from homology"/>
<dbReference type="Proteomes" id="UP000024376">
    <property type="component" value="Unassembled WGS sequence"/>
</dbReference>
<evidence type="ECO:0000313" key="5">
    <source>
        <dbReference type="Proteomes" id="UP000024376"/>
    </source>
</evidence>
<dbReference type="Gene3D" id="3.40.50.1820">
    <property type="entry name" value="alpha/beta hydrolase"/>
    <property type="match status" value="1"/>
</dbReference>
<gene>
    <name evidence="4" type="ORF">M419DRAFT_75555</name>
</gene>
<dbReference type="AlphaFoldDB" id="A0A024SCW3"/>
<organism evidence="4 5">
    <name type="scientific">Hypocrea jecorina (strain ATCC 56765 / BCRC 32924 / NRRL 11460 / Rut C-30)</name>
    <name type="common">Trichoderma reesei</name>
    <dbReference type="NCBI Taxonomy" id="1344414"/>
    <lineage>
        <taxon>Eukaryota</taxon>
        <taxon>Fungi</taxon>
        <taxon>Dikarya</taxon>
        <taxon>Ascomycota</taxon>
        <taxon>Pezizomycotina</taxon>
        <taxon>Sordariomycetes</taxon>
        <taxon>Hypocreomycetidae</taxon>
        <taxon>Hypocreales</taxon>
        <taxon>Hypocreaceae</taxon>
        <taxon>Trichoderma</taxon>
    </lineage>
</organism>
<dbReference type="GO" id="GO:0005634">
    <property type="term" value="C:nucleus"/>
    <property type="evidence" value="ECO:0007669"/>
    <property type="project" value="TreeGrafter"/>
</dbReference>
<feature type="domain" description="GST N-terminal" evidence="2">
    <location>
        <begin position="392"/>
        <end position="476"/>
    </location>
</feature>
<sequence length="612" mass="68521">MFQFFKSEFFNFEFLRVLHAAPFHGSEIGECLVARTRITDNDPESWYRAWTAEAERAVSVGEDAVKHGDRVEASWAFIRASNYYRSSEFFLHCEPQDPRLLNAAQKSFDIFERGVRLLDGELHTLEIPFEGNISMPARLFLPPAHKMVTDKLPILVQMGGFDSTQEELYFYGPAGGLPRGYAVLTFDGPGQGISLRRDRTHMVSDWERVTSKVLDFLESKLAANHNIDMDRVAVLGASLGGYLVLRAAADPRVRAAISTDGCYDLFDVTKSRMPNWFIGGWLNGWLSDSFFNFVVNRLAAANFQLRWEFGHSMWIYGVNNPADVMRQMQRFTLRLEDGGEYLSKLKCATMITGASDTFYFVPEINAERIFRKLDHIDNSKKELWIGKGVSEGGLQAKIGALALSHQRIRILAAAKVNGINVATASDYKHMVTNKTPEFLAKFPIGKVPAFEATDGTTIAESDAIAQYVSEVGPRSVQLLGANAPERARVRQWISFTDNEVYGNMMGVVLSRAGFAPYVPEKEAAAAKGLSFGLGVVEKWLSGREWLATDQLSLADLTLAAALYWAYMHYLDDKRREAYPLVTSWYLRTIGAEGVKDVFGHPNLVATAKEFEA</sequence>
<evidence type="ECO:0000259" key="3">
    <source>
        <dbReference type="PROSITE" id="PS50405"/>
    </source>
</evidence>
<dbReference type="InterPro" id="IPR036249">
    <property type="entry name" value="Thioredoxin-like_sf"/>
</dbReference>
<dbReference type="PANTHER" id="PTHR43986:SF10">
    <property type="entry name" value="ELONGATION FACTOR EEF-1B GAMMA SUBUNIT, PUTATIVE (AFU_ORTHOLOGUE AFUA_1G17120)-RELATED"/>
    <property type="match status" value="1"/>
</dbReference>
<dbReference type="GO" id="GO:0005737">
    <property type="term" value="C:cytoplasm"/>
    <property type="evidence" value="ECO:0007669"/>
    <property type="project" value="TreeGrafter"/>
</dbReference>
<dbReference type="InterPro" id="IPR000073">
    <property type="entry name" value="AB_hydrolase_1"/>
</dbReference>
<dbReference type="Pfam" id="PF00043">
    <property type="entry name" value="GST_C"/>
    <property type="match status" value="1"/>
</dbReference>
<dbReference type="InterPro" id="IPR050802">
    <property type="entry name" value="EF-GSTs"/>
</dbReference>
<dbReference type="InterPro" id="IPR004045">
    <property type="entry name" value="Glutathione_S-Trfase_N"/>
</dbReference>
<dbReference type="OrthoDB" id="4891242at2759"/>
<dbReference type="KEGG" id="trr:M419DRAFT_75555"/>
<dbReference type="InterPro" id="IPR036282">
    <property type="entry name" value="Glutathione-S-Trfase_C_sf"/>
</dbReference>
<dbReference type="InterPro" id="IPR010987">
    <property type="entry name" value="Glutathione-S-Trfase_C-like"/>
</dbReference>
<evidence type="ECO:0000259" key="2">
    <source>
        <dbReference type="PROSITE" id="PS50404"/>
    </source>
</evidence>
<dbReference type="GO" id="GO:0006414">
    <property type="term" value="P:translational elongation"/>
    <property type="evidence" value="ECO:0007669"/>
    <property type="project" value="TreeGrafter"/>
</dbReference>
<dbReference type="SUPFAM" id="SSF47616">
    <property type="entry name" value="GST C-terminal domain-like"/>
    <property type="match status" value="1"/>
</dbReference>
<dbReference type="CDD" id="cd03044">
    <property type="entry name" value="GST_N_EF1Bgamma"/>
    <property type="match status" value="1"/>
</dbReference>
<dbReference type="PROSITE" id="PS50405">
    <property type="entry name" value="GST_CTER"/>
    <property type="match status" value="1"/>
</dbReference>
<name>A0A024SCW3_HYPJR</name>
<dbReference type="SUPFAM" id="SSF53474">
    <property type="entry name" value="alpha/beta-Hydrolases"/>
    <property type="match status" value="1"/>
</dbReference>
<dbReference type="Pfam" id="PF12697">
    <property type="entry name" value="Abhydrolase_6"/>
    <property type="match status" value="1"/>
</dbReference>
<comment type="similarity">
    <text evidence="1">Belongs to the GST superfamily.</text>
</comment>
<dbReference type="Gene3D" id="1.20.1440.110">
    <property type="entry name" value="acylaminoacyl peptidase"/>
    <property type="match status" value="1"/>
</dbReference>
<dbReference type="InterPro" id="IPR004046">
    <property type="entry name" value="GST_C"/>
</dbReference>
<dbReference type="SFLD" id="SFLDG00358">
    <property type="entry name" value="Main_(cytGST)"/>
    <property type="match status" value="1"/>
</dbReference>
<dbReference type="Gene3D" id="3.40.30.10">
    <property type="entry name" value="Glutaredoxin"/>
    <property type="match status" value="1"/>
</dbReference>
<accession>A0A024SCW3</accession>